<name>A0A1Y6J2L8_9VIBR</name>
<evidence type="ECO:0000256" key="4">
    <source>
        <dbReference type="ARBA" id="ARBA00022840"/>
    </source>
</evidence>
<dbReference type="GO" id="GO:0016787">
    <property type="term" value="F:hydrolase activity"/>
    <property type="evidence" value="ECO:0007669"/>
    <property type="project" value="UniProtKB-KW"/>
</dbReference>
<dbReference type="PANTHER" id="PTHR47961:SF1">
    <property type="entry name" value="ATP-DEPENDENT HELICASE MJ1401-RELATED"/>
    <property type="match status" value="1"/>
</dbReference>
<dbReference type="SMART" id="SM00487">
    <property type="entry name" value="DEXDc"/>
    <property type="match status" value="1"/>
</dbReference>
<dbReference type="GO" id="GO:0004386">
    <property type="term" value="F:helicase activity"/>
    <property type="evidence" value="ECO:0007669"/>
    <property type="project" value="UniProtKB-KW"/>
</dbReference>
<dbReference type="InterPro" id="IPR027417">
    <property type="entry name" value="P-loop_NTPase"/>
</dbReference>
<evidence type="ECO:0000256" key="1">
    <source>
        <dbReference type="ARBA" id="ARBA00022741"/>
    </source>
</evidence>
<feature type="domain" description="Helicase C-terminal" evidence="6">
    <location>
        <begin position="258"/>
        <end position="452"/>
    </location>
</feature>
<feature type="domain" description="Helicase ATP-binding" evidence="5">
    <location>
        <begin position="38"/>
        <end position="215"/>
    </location>
</feature>
<dbReference type="PANTHER" id="PTHR47961">
    <property type="entry name" value="DNA POLYMERASE THETA, PUTATIVE (AFU_ORTHOLOGUE AFUA_1G05260)-RELATED"/>
    <property type="match status" value="1"/>
</dbReference>
<keyword evidence="4" id="KW-0067">ATP-binding</keyword>
<reference evidence="8 9" key="1">
    <citation type="submission" date="2017-05" db="EMBL/GenBank/DDBJ databases">
        <authorList>
            <person name="Song R."/>
            <person name="Chenine A.L."/>
            <person name="Ruprecht R.M."/>
        </authorList>
    </citation>
    <scope>NUCLEOTIDE SEQUENCE [LARGE SCALE GENOMIC DNA]</scope>
    <source>
        <strain evidence="8 9">CECT 7927</strain>
    </source>
</reference>
<sequence length="886" mass="98645">MKFELPEEHGLSDLALEHLVFKEDEQYSLSDAQFAALEAGVGRGESVLTVSPTSTGKTQIALWGLANGVETGCFTVYLVTHRALAKQKFEDFKSLLLPTLLEGDKSSLVIATGDYVEDAEGNLPRDPLSSRVLVATYEKYLALLSASGIPTDMRNTVVVCDEIQLLGDLHRGQSVEVLLTLLKNAGWKQFVGLSAVLEEKDSAMLANWLDVSLVVSHTREKHLSYECWNSNGMGVCNTANPDEIIENIPLPVGADLSPLSAVATLLKEPSPPVPIIVFCMKKQDTYDLAKSFVDNYLNPPQGQLSLAFEDLPETSANQFLSQVIEHHVGSHSADLTDEEREVVERRLIENKLDVVFATSTLAAGVNFPLGAAVFADWKRWNANMRQYVPIDQAEFHNMSGRVGRMGFEHEVGRVIFFSRSPGDTFAARQYLNLGKLLSLESRITPSRFEQLSLQLIASGLCTSRDSLIHLICSTLSGLREQDNNNANFSTWPETLKIGVSSLYQKGLLLETSGGNLIVTPLGKAIAFSGLLPDTGINLLNYCIQKVQVLTTCLSNDEQSRDDDKFAFLIASSCFASPEFKAFNGQQPTRFLPWPLGKQAIIDPSAHVGDLYESMWQADVSPTNGAKLTLDWISGTELRALEGSLPSLTAGMLNEMFRNLVWAMQGLSSIIMSATDSRVPVLNRPLALRNDEQLLNQLRQLPRAIRRLSYRISEGLPDDILWMTSLSKIENVQNFRLSRIEILALRNLGYHSPEQLMLGTPEADLARLTAFQKVKPTPHNKANWLRDACRDWKVSQRQKASERQIERASRYSLNQLFHNYYDKRGGEFEVAFEELLTTLGIQFEKLDDKTKTGAPDYLLKLLNSPEIVLELKSKQGDKMNSHRVSRH</sequence>
<dbReference type="Pfam" id="PF00271">
    <property type="entry name" value="Helicase_C"/>
    <property type="match status" value="1"/>
</dbReference>
<dbReference type="Proteomes" id="UP001283366">
    <property type="component" value="Unassembled WGS sequence"/>
</dbReference>
<dbReference type="Proteomes" id="UP000196125">
    <property type="component" value="Unassembled WGS sequence"/>
</dbReference>
<organism evidence="8 9">
    <name type="scientific">Vibrio mangrovi</name>
    <dbReference type="NCBI Taxonomy" id="474394"/>
    <lineage>
        <taxon>Bacteria</taxon>
        <taxon>Pseudomonadati</taxon>
        <taxon>Pseudomonadota</taxon>
        <taxon>Gammaproteobacteria</taxon>
        <taxon>Vibrionales</taxon>
        <taxon>Vibrionaceae</taxon>
        <taxon>Vibrio</taxon>
    </lineage>
</organism>
<evidence type="ECO:0000313" key="9">
    <source>
        <dbReference type="Proteomes" id="UP000196125"/>
    </source>
</evidence>
<dbReference type="RefSeq" id="WP_087482943.1">
    <property type="nucleotide sequence ID" value="NZ_AP024884.1"/>
</dbReference>
<keyword evidence="2" id="KW-0378">Hydrolase</keyword>
<dbReference type="InterPro" id="IPR014001">
    <property type="entry name" value="Helicase_ATP-bd"/>
</dbReference>
<protein>
    <submittedName>
        <fullName evidence="7">DEAD/DEAH box helicase</fullName>
    </submittedName>
    <submittedName>
        <fullName evidence="8">Ski2-like helicase</fullName>
    </submittedName>
</protein>
<dbReference type="EMBL" id="FXXI01000014">
    <property type="protein sequence ID" value="SMS02952.1"/>
    <property type="molecule type" value="Genomic_DNA"/>
</dbReference>
<dbReference type="SUPFAM" id="SSF52540">
    <property type="entry name" value="P-loop containing nucleoside triphosphate hydrolases"/>
    <property type="match status" value="1"/>
</dbReference>
<dbReference type="GO" id="GO:0005524">
    <property type="term" value="F:ATP binding"/>
    <property type="evidence" value="ECO:0007669"/>
    <property type="project" value="UniProtKB-KW"/>
</dbReference>
<evidence type="ECO:0000259" key="6">
    <source>
        <dbReference type="PROSITE" id="PS51194"/>
    </source>
</evidence>
<dbReference type="CDD" id="cd17921">
    <property type="entry name" value="DEXHc_Ski2"/>
    <property type="match status" value="1"/>
</dbReference>
<gene>
    <name evidence="7" type="ORF">SBX37_20880</name>
    <name evidence="8" type="ORF">VIM7927_04314</name>
</gene>
<dbReference type="Gene3D" id="1.10.3380.30">
    <property type="match status" value="1"/>
</dbReference>
<evidence type="ECO:0000259" key="5">
    <source>
        <dbReference type="PROSITE" id="PS51192"/>
    </source>
</evidence>
<evidence type="ECO:0000313" key="10">
    <source>
        <dbReference type="Proteomes" id="UP001283366"/>
    </source>
</evidence>
<dbReference type="SMART" id="SM00490">
    <property type="entry name" value="HELICc"/>
    <property type="match status" value="1"/>
</dbReference>
<dbReference type="Gene3D" id="3.40.50.300">
    <property type="entry name" value="P-loop containing nucleotide triphosphate hydrolases"/>
    <property type="match status" value="2"/>
</dbReference>
<reference evidence="7 10" key="2">
    <citation type="submission" date="2023-11" db="EMBL/GenBank/DDBJ databases">
        <title>Plant-associative lifestyle of Vibrio porteresiae and its evolutionary dynamics.</title>
        <authorList>
            <person name="Rameshkumar N."/>
            <person name="Kirti K."/>
        </authorList>
    </citation>
    <scope>NUCLEOTIDE SEQUENCE [LARGE SCALE GENOMIC DNA]</scope>
    <source>
        <strain evidence="7 10">MSSRF38</strain>
    </source>
</reference>
<dbReference type="InterPro" id="IPR001650">
    <property type="entry name" value="Helicase_C-like"/>
</dbReference>
<accession>A0A1Y6J2L8</accession>
<proteinExistence type="predicted"/>
<dbReference type="OrthoDB" id="9815222at2"/>
<keyword evidence="3 8" id="KW-0347">Helicase</keyword>
<dbReference type="EMBL" id="JAWRCO010000002">
    <property type="protein sequence ID" value="MDW6005326.1"/>
    <property type="molecule type" value="Genomic_DNA"/>
</dbReference>
<keyword evidence="1" id="KW-0547">Nucleotide-binding</keyword>
<dbReference type="PROSITE" id="PS51192">
    <property type="entry name" value="HELICASE_ATP_BIND_1"/>
    <property type="match status" value="1"/>
</dbReference>
<evidence type="ECO:0000256" key="2">
    <source>
        <dbReference type="ARBA" id="ARBA00022801"/>
    </source>
</evidence>
<dbReference type="PROSITE" id="PS51194">
    <property type="entry name" value="HELICASE_CTER"/>
    <property type="match status" value="1"/>
</dbReference>
<dbReference type="InterPro" id="IPR050474">
    <property type="entry name" value="Hel308_SKI2-like"/>
</dbReference>
<dbReference type="GO" id="GO:0003676">
    <property type="term" value="F:nucleic acid binding"/>
    <property type="evidence" value="ECO:0007669"/>
    <property type="project" value="InterPro"/>
</dbReference>
<evidence type="ECO:0000313" key="8">
    <source>
        <dbReference type="EMBL" id="SMS02952.1"/>
    </source>
</evidence>
<keyword evidence="10" id="KW-1185">Reference proteome</keyword>
<evidence type="ECO:0000256" key="3">
    <source>
        <dbReference type="ARBA" id="ARBA00022806"/>
    </source>
</evidence>
<evidence type="ECO:0000313" key="7">
    <source>
        <dbReference type="EMBL" id="MDW6005326.1"/>
    </source>
</evidence>
<dbReference type="InterPro" id="IPR011545">
    <property type="entry name" value="DEAD/DEAH_box_helicase_dom"/>
</dbReference>
<dbReference type="AlphaFoldDB" id="A0A1Y6J2L8"/>
<dbReference type="Pfam" id="PF00270">
    <property type="entry name" value="DEAD"/>
    <property type="match status" value="1"/>
</dbReference>